<dbReference type="AlphaFoldDB" id="A0A0A1WTG4"/>
<dbReference type="InterPro" id="IPR050621">
    <property type="entry name" value="Tudor_domain_containing"/>
</dbReference>
<dbReference type="EMBL" id="GBXI01011958">
    <property type="protein sequence ID" value="JAD02334.1"/>
    <property type="molecule type" value="Transcribed_RNA"/>
</dbReference>
<sequence>MCTKLMASRTNVDRMQIMYNMCKREVVQLQANLGRFLEECEVIMRHDVFKHFQNDSGQLTHANVFALMSYDKYMSRVAAVNNLARKFNIHLQLHNINKILAGDVGIGLETVPYLLEEFVEWHKVLSDKNESLDYNVDWRHYHSVEEEKWTSYRSIEKEKASLTTIALLDDSEKVHDNTTKIVGDGRNVTCYRSIDKEKSPLTAIALLDDSEKVHATNVVGDGKNAAKRKIKFAEPESLTLESLPSCVHLRDLSAFTAGYHFSAFVTYIDNIEELCFYACQMRNDLLYDLSNMYNLPKSVRIPSTNVIFGISINGKNILRGVLQSPDKKNEDNLHVLLIDYGELVPLNINDVQFYDLPKVYKELPAQAMKCTLLGVKETTDDCKEKETHAYVLSKMLLKYEFKEVNLEVVRKVGRVLQVYIIGSRVILKKSPDVKKPLKMSKNPFVNSFEADAFDDDSQQGENKYFEKCVLKTRIDDVHKNDIIYLEVMHIAQPNMFYAQILNERNEQLKQLFWNTNELSVEQKLTEAPQIGDLILAQYAKDHFWYRAKVIAVEGDTKFKVFYVDYGNIDMVSLESMAKCKIFQVEEPFRAVLCRFAGINDITNGDVVLFEKAVQMLVVILLNQRIEVQIIEKINAEELCIHLLDKEFVETTQMLVDLGYAKKVEEI</sequence>
<organism evidence="2">
    <name type="scientific">Zeugodacus cucurbitae</name>
    <name type="common">Melon fruit fly</name>
    <name type="synonym">Bactrocera cucurbitae</name>
    <dbReference type="NCBI Taxonomy" id="28588"/>
    <lineage>
        <taxon>Eukaryota</taxon>
        <taxon>Metazoa</taxon>
        <taxon>Ecdysozoa</taxon>
        <taxon>Arthropoda</taxon>
        <taxon>Hexapoda</taxon>
        <taxon>Insecta</taxon>
        <taxon>Pterygota</taxon>
        <taxon>Neoptera</taxon>
        <taxon>Endopterygota</taxon>
        <taxon>Diptera</taxon>
        <taxon>Brachycera</taxon>
        <taxon>Muscomorpha</taxon>
        <taxon>Tephritoidea</taxon>
        <taxon>Tephritidae</taxon>
        <taxon>Zeugodacus</taxon>
        <taxon>Zeugodacus</taxon>
    </lineage>
</organism>
<dbReference type="OrthoDB" id="10052065at2759"/>
<evidence type="ECO:0000259" key="1">
    <source>
        <dbReference type="PROSITE" id="PS50304"/>
    </source>
</evidence>
<protein>
    <submittedName>
        <fullName evidence="2">Tudor domain-containing protein 1</fullName>
    </submittedName>
</protein>
<dbReference type="PANTHER" id="PTHR22948">
    <property type="entry name" value="TUDOR DOMAIN CONTAINING PROTEIN"/>
    <property type="match status" value="1"/>
</dbReference>
<dbReference type="GO" id="GO:0005737">
    <property type="term" value="C:cytoplasm"/>
    <property type="evidence" value="ECO:0007669"/>
    <property type="project" value="UniProtKB-ARBA"/>
</dbReference>
<name>A0A0A1WTG4_ZEUCU</name>
<reference evidence="2" key="1">
    <citation type="submission" date="2014-11" db="EMBL/GenBank/DDBJ databases">
        <authorList>
            <person name="Geib S."/>
        </authorList>
    </citation>
    <scope>NUCLEOTIDE SEQUENCE</scope>
</reference>
<dbReference type="SUPFAM" id="SSF63748">
    <property type="entry name" value="Tudor/PWWP/MBT"/>
    <property type="match status" value="2"/>
</dbReference>
<dbReference type="InterPro" id="IPR002999">
    <property type="entry name" value="Tudor"/>
</dbReference>
<reference evidence="2" key="2">
    <citation type="journal article" date="2015" name="Gigascience">
        <title>Reconstructing a comprehensive transcriptome assembly of a white-pupal translocated strain of the pest fruit fly Bactrocera cucurbitae.</title>
        <authorList>
            <person name="Sim S.B."/>
            <person name="Calla B."/>
            <person name="Hall B."/>
            <person name="DeRego T."/>
            <person name="Geib S.M."/>
        </authorList>
    </citation>
    <scope>NUCLEOTIDE SEQUENCE</scope>
</reference>
<feature type="domain" description="Tudor" evidence="1">
    <location>
        <begin position="527"/>
        <end position="586"/>
    </location>
</feature>
<evidence type="ECO:0000313" key="2">
    <source>
        <dbReference type="EMBL" id="JAD02334.1"/>
    </source>
</evidence>
<dbReference type="PROSITE" id="PS50304">
    <property type="entry name" value="TUDOR"/>
    <property type="match status" value="1"/>
</dbReference>
<gene>
    <name evidence="2" type="primary">TDRD1_0</name>
    <name evidence="2" type="ORF">g.57755</name>
</gene>
<dbReference type="PANTHER" id="PTHR22948:SF29">
    <property type="entry name" value="FI02030P-RELATED"/>
    <property type="match status" value="1"/>
</dbReference>
<accession>A0A0A1WTG4</accession>
<dbReference type="Pfam" id="PF00567">
    <property type="entry name" value="TUDOR"/>
    <property type="match status" value="2"/>
</dbReference>
<dbReference type="GeneID" id="105219805"/>
<dbReference type="Gene3D" id="2.40.50.90">
    <property type="match status" value="2"/>
</dbReference>
<dbReference type="FunFam" id="2.30.30.140:FF:000018">
    <property type="entry name" value="Serine/threonine-protein kinase 31"/>
    <property type="match status" value="1"/>
</dbReference>
<dbReference type="Gene3D" id="2.30.30.140">
    <property type="match status" value="1"/>
</dbReference>
<dbReference type="SMART" id="SM00333">
    <property type="entry name" value="TUDOR"/>
    <property type="match status" value="1"/>
</dbReference>
<proteinExistence type="predicted"/>
<dbReference type="InterPro" id="IPR035437">
    <property type="entry name" value="SNase_OB-fold_sf"/>
</dbReference>